<evidence type="ECO:0000313" key="3">
    <source>
        <dbReference type="Proteomes" id="UP000224634"/>
    </source>
</evidence>
<feature type="region of interest" description="Disordered" evidence="1">
    <location>
        <begin position="264"/>
        <end position="312"/>
    </location>
</feature>
<comment type="caution">
    <text evidence="2">The sequence shown here is derived from an EMBL/GenBank/DDBJ whole genome shotgun (WGS) entry which is preliminary data.</text>
</comment>
<keyword evidence="3" id="KW-1185">Reference proteome</keyword>
<dbReference type="EMBL" id="PDNA01000577">
    <property type="protein sequence ID" value="PGG94972.1"/>
    <property type="molecule type" value="Genomic_DNA"/>
</dbReference>
<organism evidence="2 3">
    <name type="scientific">Polytolypa hystricis (strain UAMH7299)</name>
    <dbReference type="NCBI Taxonomy" id="1447883"/>
    <lineage>
        <taxon>Eukaryota</taxon>
        <taxon>Fungi</taxon>
        <taxon>Dikarya</taxon>
        <taxon>Ascomycota</taxon>
        <taxon>Pezizomycotina</taxon>
        <taxon>Eurotiomycetes</taxon>
        <taxon>Eurotiomycetidae</taxon>
        <taxon>Onygenales</taxon>
        <taxon>Onygenales incertae sedis</taxon>
        <taxon>Polytolypa</taxon>
    </lineage>
</organism>
<reference evidence="2 3" key="1">
    <citation type="submission" date="2017-10" db="EMBL/GenBank/DDBJ databases">
        <title>Comparative genomics in systemic dimorphic fungi from Ajellomycetaceae.</title>
        <authorList>
            <person name="Munoz J.F."/>
            <person name="Mcewen J.G."/>
            <person name="Clay O.K."/>
            <person name="Cuomo C.A."/>
        </authorList>
    </citation>
    <scope>NUCLEOTIDE SEQUENCE [LARGE SCALE GENOMIC DNA]</scope>
    <source>
        <strain evidence="2 3">UAMH7299</strain>
    </source>
</reference>
<accession>A0A2B7WEF5</accession>
<dbReference type="OrthoDB" id="4180606at2759"/>
<protein>
    <submittedName>
        <fullName evidence="2">Uncharacterized protein</fullName>
    </submittedName>
</protein>
<dbReference type="Proteomes" id="UP000224634">
    <property type="component" value="Unassembled WGS sequence"/>
</dbReference>
<evidence type="ECO:0000256" key="1">
    <source>
        <dbReference type="SAM" id="MobiDB-lite"/>
    </source>
</evidence>
<dbReference type="AlphaFoldDB" id="A0A2B7WEF5"/>
<proteinExistence type="predicted"/>
<name>A0A2B7WEF5_POLH7</name>
<dbReference type="STRING" id="1447883.A0A2B7WEF5"/>
<evidence type="ECO:0000313" key="2">
    <source>
        <dbReference type="EMBL" id="PGG94972.1"/>
    </source>
</evidence>
<sequence>MDNDSLVCLLRQLARHMQDNTVSVQAAFDCLSEDERSALKKFHKTVTSGGAGNRNGERTKTKKIADIVKIEIPDGLKHFLSSCVVDHSVFFGKTESDSHPYKTAGALFHKISRDETQEDILTITRRFDLRALFRFALAGNYHTGRSWRTTGCHRLAEYIHHRLPTSGGITEIENKLAKYIPIGLGYDHWAVALGDPSYLLILPLEVSETEYAERHSHGKIVGGAAHFVKIGIKDIAEVMRIFHLGKYISDNTLRHVGTLPPLRKKRTRTKTKCGTQAPLKKRSQAKSRHPDTRVPPNAPPQIPVNVGNTGSATEGLTYRNRCLVHAD</sequence>
<gene>
    <name evidence="2" type="ORF">AJ80_10067</name>
</gene>